<dbReference type="SUPFAM" id="SSF101478">
    <property type="entry name" value="ADP-ribosylglycohydrolase"/>
    <property type="match status" value="1"/>
</dbReference>
<organism evidence="2 3">
    <name type="scientific">Durusdinium trenchii</name>
    <dbReference type="NCBI Taxonomy" id="1381693"/>
    <lineage>
        <taxon>Eukaryota</taxon>
        <taxon>Sar</taxon>
        <taxon>Alveolata</taxon>
        <taxon>Dinophyceae</taxon>
        <taxon>Suessiales</taxon>
        <taxon>Symbiodiniaceae</taxon>
        <taxon>Durusdinium</taxon>
    </lineage>
</organism>
<name>A0ABP0KEX3_9DINO</name>
<keyword evidence="2" id="KW-0378">Hydrolase</keyword>
<comment type="caution">
    <text evidence="2">The sequence shown here is derived from an EMBL/GenBank/DDBJ whole genome shotgun (WGS) entry which is preliminary data.</text>
</comment>
<evidence type="ECO:0000256" key="1">
    <source>
        <dbReference type="SAM" id="MobiDB-lite"/>
    </source>
</evidence>
<reference evidence="2 3" key="1">
    <citation type="submission" date="2024-02" db="EMBL/GenBank/DDBJ databases">
        <authorList>
            <person name="Chen Y."/>
            <person name="Shah S."/>
            <person name="Dougan E. K."/>
            <person name="Thang M."/>
            <person name="Chan C."/>
        </authorList>
    </citation>
    <scope>NUCLEOTIDE SEQUENCE [LARGE SCALE GENOMIC DNA]</scope>
</reference>
<gene>
    <name evidence="2" type="ORF">SCF082_LOCUS16955</name>
</gene>
<feature type="region of interest" description="Disordered" evidence="1">
    <location>
        <begin position="657"/>
        <end position="794"/>
    </location>
</feature>
<feature type="compositionally biased region" description="Basic and acidic residues" evidence="1">
    <location>
        <begin position="761"/>
        <end position="770"/>
    </location>
</feature>
<feature type="region of interest" description="Disordered" evidence="1">
    <location>
        <begin position="217"/>
        <end position="236"/>
    </location>
</feature>
<dbReference type="EMBL" id="CAXAMM010011112">
    <property type="protein sequence ID" value="CAK9025157.1"/>
    <property type="molecule type" value="Genomic_DNA"/>
</dbReference>
<keyword evidence="3" id="KW-1185">Reference proteome</keyword>
<dbReference type="InterPro" id="IPR036705">
    <property type="entry name" value="Ribosyl_crysJ1_sf"/>
</dbReference>
<dbReference type="PANTHER" id="PTHR16222:SF12">
    <property type="entry name" value="ADP-RIBOSYLGLYCOHYDROLASE-RELATED"/>
    <property type="match status" value="1"/>
</dbReference>
<dbReference type="Proteomes" id="UP001642464">
    <property type="component" value="Unassembled WGS sequence"/>
</dbReference>
<dbReference type="GO" id="GO:0016787">
    <property type="term" value="F:hydrolase activity"/>
    <property type="evidence" value="ECO:0007669"/>
    <property type="project" value="UniProtKB-KW"/>
</dbReference>
<accession>A0ABP0KEX3</accession>
<protein>
    <submittedName>
        <fullName evidence="2">ADP-ribosylarginine hydrolase Tri1 (Immunity protein Tri1) (Tri1-Sp)</fullName>
    </submittedName>
</protein>
<feature type="region of interest" description="Disordered" evidence="1">
    <location>
        <begin position="1047"/>
        <end position="1080"/>
    </location>
</feature>
<dbReference type="InterPro" id="IPR050792">
    <property type="entry name" value="ADP-ribosylglycohydrolase"/>
</dbReference>
<evidence type="ECO:0000313" key="2">
    <source>
        <dbReference type="EMBL" id="CAK9025157.1"/>
    </source>
</evidence>
<sequence>MEKKSVELLAQLQSKLDRAHPMCVPRTDKTLGHELCQWSILTDAMSATAGTAAWWTVLERFAAEDRGCDSAVGCLLGLTLGDAVGAPLEFCAVDPSPLEGFEDDRRPCVAAKLREGQLHYKNVRNKFELKLGQWTDDASMALCLADSLLTCGKYDGGDARLRWHMWWFHGYCNAFRYDMERRKGQTSVGLGSNVAKSFVEIERSVQLAHAQDRLPKGTSHATVVPPVHQSDSNDAGNGSIMRLAPVPIAYHLCPAQALDVAAWQSLATHPGPEAALCCRFMASFCVEAISRHRNAGKVSDSELAVLDPIGETRSFMAQHIERFLKDSENFRLPPGLDDGGANLQRLKKLLMSSPPSKKEAHWNWKAKNLAINEGIAARRGPSGNDLYNGHPTTPGYFGAYCMDGLAMALWALWNSNSFAHALLNAVNLLGDADTVGAIVGQMAGALYGFKRIISDEWSVRCVKNLMHWDKGAEIGLRAVLLYHRGPRPRAQLKASAPTRGAPASSMVPLFDQPNGARRGLAPAGELPVHGLHVSCLVGTGAYVELMLDSLPGGWTQSELDALEEERHTDSDPGAASSIASRDNPWRCLRCNSARWREVAAASYVCVRCQYNQFYNVEQPTRQQTVDGTWLYVPSADSAPAGDLTSARLRRQSVEPLVKDGFASPPDPAAEHPESEEPTDDPSLVASSRYDWPVDPPEQSGSSSSRSRRRRRRGNTTAQQSDSQHDTPNAPSPSQVPLRLPTSSKTRPDGQSELVQALKQVLQERRNDSASDKSWNSRKGPAPGLKWRGGTPPQPPKWQYHASDLRAFAKYERRVQVWQMQVQHYLTGAEAGLMLFSSLTGEPEAEAEHMELDKVNAKDGVSYILGCLKGPLEQKLLYQKRMLLSNYESITRQGHESIRQFINRYKRVERDLQTVGISSAAMYSTASAAKEVKDLVADTGDADVAEAYAAEDAAEEQPEEFFETIEENLEEDNEATAEDGEAPDDDLGTSLQDLAQVLSVTSKKLQATVLGRKFTGRKSIDERKRTSTCSACGAIGHWAGDAVCSVSASTKGSGKGGKKGKDKHGGKDKSGGQPFSSSTSTAPKKAFVVSYGEEYPGEDLGHDMFLNYPTSFVDSVHSPLVYITQTIDLGGYMVLDTACQRSCAGQRWMQTHARLLDNHGMGFHREECHDRFQFGAGSTQQAAERCLFRPALQARRLRASFFV</sequence>
<proteinExistence type="predicted"/>
<dbReference type="PANTHER" id="PTHR16222">
    <property type="entry name" value="ADP-RIBOSYLGLYCOHYDROLASE"/>
    <property type="match status" value="1"/>
</dbReference>
<evidence type="ECO:0000313" key="3">
    <source>
        <dbReference type="Proteomes" id="UP001642464"/>
    </source>
</evidence>
<dbReference type="Pfam" id="PF03747">
    <property type="entry name" value="ADP_ribosyl_GH"/>
    <property type="match status" value="1"/>
</dbReference>
<feature type="compositionally biased region" description="Polar residues" evidence="1">
    <location>
        <begin position="714"/>
        <end position="744"/>
    </location>
</feature>
<dbReference type="Gene3D" id="1.10.4080.10">
    <property type="entry name" value="ADP-ribosylation/Crystallin J1"/>
    <property type="match status" value="1"/>
</dbReference>
<dbReference type="InterPro" id="IPR005502">
    <property type="entry name" value="Ribosyl_crysJ1"/>
</dbReference>